<reference evidence="2" key="1">
    <citation type="journal article" date="2019" name="Int. J. Syst. Evol. Microbiol.">
        <title>The Global Catalogue of Microorganisms (GCM) 10K type strain sequencing project: providing services to taxonomists for standard genome sequencing and annotation.</title>
        <authorList>
            <consortium name="The Broad Institute Genomics Platform"/>
            <consortium name="The Broad Institute Genome Sequencing Center for Infectious Disease"/>
            <person name="Wu L."/>
            <person name="Ma J."/>
        </authorList>
    </citation>
    <scope>NUCLEOTIDE SEQUENCE [LARGE SCALE GENOMIC DNA]</scope>
    <source>
        <strain evidence="2">CCUG 55250</strain>
    </source>
</reference>
<dbReference type="InterPro" id="IPR009959">
    <property type="entry name" value="Cyclase_SnoaL-like"/>
</dbReference>
<evidence type="ECO:0000313" key="2">
    <source>
        <dbReference type="Proteomes" id="UP001596106"/>
    </source>
</evidence>
<accession>A0ABW0IDM8</accession>
<sequence>MTTQTDFPAIHHNQQLIETYFKAVWNEGDLDSLDNLLTADYRNHSASIPNPQPGPAGLKPIVAAMRHAFPDLQYTIQDLIVTPNNVVARVVMSGTQTGDFFGIPPTNRTVEVAQINIERIRDGKIAEHWRLTDELALMRQLGLIS</sequence>
<dbReference type="InterPro" id="IPR032710">
    <property type="entry name" value="NTF2-like_dom_sf"/>
</dbReference>
<name>A0ABW0IDM8_9BACT</name>
<proteinExistence type="predicted"/>
<dbReference type="PANTHER" id="PTHR38436">
    <property type="entry name" value="POLYKETIDE CYCLASE SNOAL-LIKE DOMAIN"/>
    <property type="match status" value="1"/>
</dbReference>
<protein>
    <submittedName>
        <fullName evidence="1">Ester cyclase</fullName>
    </submittedName>
</protein>
<dbReference type="PANTHER" id="PTHR38436:SF1">
    <property type="entry name" value="ESTER CYCLASE"/>
    <property type="match status" value="1"/>
</dbReference>
<keyword evidence="2" id="KW-1185">Reference proteome</keyword>
<gene>
    <name evidence="1" type="ORF">ACFPMF_12980</name>
</gene>
<dbReference type="Gene3D" id="3.10.450.50">
    <property type="match status" value="1"/>
</dbReference>
<dbReference type="Proteomes" id="UP001596106">
    <property type="component" value="Unassembled WGS sequence"/>
</dbReference>
<organism evidence="1 2">
    <name type="scientific">Larkinella bovis</name>
    <dbReference type="NCBI Taxonomy" id="683041"/>
    <lineage>
        <taxon>Bacteria</taxon>
        <taxon>Pseudomonadati</taxon>
        <taxon>Bacteroidota</taxon>
        <taxon>Cytophagia</taxon>
        <taxon>Cytophagales</taxon>
        <taxon>Spirosomataceae</taxon>
        <taxon>Larkinella</taxon>
    </lineage>
</organism>
<dbReference type="Pfam" id="PF07366">
    <property type="entry name" value="SnoaL"/>
    <property type="match status" value="1"/>
</dbReference>
<comment type="caution">
    <text evidence="1">The sequence shown here is derived from an EMBL/GenBank/DDBJ whole genome shotgun (WGS) entry which is preliminary data.</text>
</comment>
<evidence type="ECO:0000313" key="1">
    <source>
        <dbReference type="EMBL" id="MFC5410232.1"/>
    </source>
</evidence>
<dbReference type="RefSeq" id="WP_379845436.1">
    <property type="nucleotide sequence ID" value="NZ_JBHSMA010000003.1"/>
</dbReference>
<dbReference type="EMBL" id="JBHSMA010000003">
    <property type="protein sequence ID" value="MFC5410232.1"/>
    <property type="molecule type" value="Genomic_DNA"/>
</dbReference>
<dbReference type="SUPFAM" id="SSF54427">
    <property type="entry name" value="NTF2-like"/>
    <property type="match status" value="1"/>
</dbReference>